<gene>
    <name evidence="1" type="ORF">RCL2_000326900</name>
</gene>
<proteinExistence type="predicted"/>
<dbReference type="AlphaFoldDB" id="A0A8H3KTY2"/>
<dbReference type="Proteomes" id="UP000615446">
    <property type="component" value="Unassembled WGS sequence"/>
</dbReference>
<reference evidence="1" key="1">
    <citation type="submission" date="2019-10" db="EMBL/GenBank/DDBJ databases">
        <title>Conservation and host-specific expression of non-tandemly repeated heterogenous ribosome RNA gene in arbuscular mycorrhizal fungi.</title>
        <authorList>
            <person name="Maeda T."/>
            <person name="Kobayashi Y."/>
            <person name="Nakagawa T."/>
            <person name="Ezawa T."/>
            <person name="Yamaguchi K."/>
            <person name="Bino T."/>
            <person name="Nishimoto Y."/>
            <person name="Shigenobu S."/>
            <person name="Kawaguchi M."/>
        </authorList>
    </citation>
    <scope>NUCLEOTIDE SEQUENCE</scope>
    <source>
        <strain evidence="1">HR1</strain>
    </source>
</reference>
<accession>A0A8H3KTY2</accession>
<evidence type="ECO:0000313" key="1">
    <source>
        <dbReference type="EMBL" id="GES75867.1"/>
    </source>
</evidence>
<dbReference type="OrthoDB" id="2447565at2759"/>
<evidence type="ECO:0000313" key="2">
    <source>
        <dbReference type="Proteomes" id="UP000615446"/>
    </source>
</evidence>
<name>A0A8H3KTY2_9GLOM</name>
<sequence length="258" mass="30110">MLRRHPNQDIPVDIFNDLMEIESNNSDNSHREAINVSPPIIIIKQSISNNDTNDDEENDQDNHNGFDSVEIPDESQYSCEGFHWIVLWILLYQERYKLSDVATDSLVKFLRYLLVFLDSTMYNSFPTSLYIACKKLGICAHIIKYASCEKCYKLYNVSEVSTDDPRQVLATDYRQNLPFFWKDVLDHHLGIMLNIDWFQPFNNASYSIGALYALISRPNEPSLHQLNHYIAPIIDQLIELWDGIELSKMYESFNRKSI</sequence>
<comment type="caution">
    <text evidence="1">The sequence shown here is derived from an EMBL/GenBank/DDBJ whole genome shotgun (WGS) entry which is preliminary data.</text>
</comment>
<organism evidence="1 2">
    <name type="scientific">Rhizophagus clarus</name>
    <dbReference type="NCBI Taxonomy" id="94130"/>
    <lineage>
        <taxon>Eukaryota</taxon>
        <taxon>Fungi</taxon>
        <taxon>Fungi incertae sedis</taxon>
        <taxon>Mucoromycota</taxon>
        <taxon>Glomeromycotina</taxon>
        <taxon>Glomeromycetes</taxon>
        <taxon>Glomerales</taxon>
        <taxon>Glomeraceae</taxon>
        <taxon>Rhizophagus</taxon>
    </lineage>
</organism>
<protein>
    <submittedName>
        <fullName evidence="1">Uncharacterized protein</fullName>
    </submittedName>
</protein>
<dbReference type="EMBL" id="BLAL01000018">
    <property type="protein sequence ID" value="GES75867.1"/>
    <property type="molecule type" value="Genomic_DNA"/>
</dbReference>